<dbReference type="AlphaFoldDB" id="A0A9Q3F4P8"/>
<proteinExistence type="predicted"/>
<evidence type="ECO:0000313" key="2">
    <source>
        <dbReference type="EMBL" id="MBW0533583.1"/>
    </source>
</evidence>
<protein>
    <submittedName>
        <fullName evidence="2">Uncharacterized protein</fullName>
    </submittedName>
</protein>
<evidence type="ECO:0000256" key="1">
    <source>
        <dbReference type="SAM" id="MobiDB-lite"/>
    </source>
</evidence>
<keyword evidence="3" id="KW-1185">Reference proteome</keyword>
<feature type="region of interest" description="Disordered" evidence="1">
    <location>
        <begin position="1"/>
        <end position="34"/>
    </location>
</feature>
<accession>A0A9Q3F4P8</accession>
<organism evidence="2 3">
    <name type="scientific">Austropuccinia psidii MF-1</name>
    <dbReference type="NCBI Taxonomy" id="1389203"/>
    <lineage>
        <taxon>Eukaryota</taxon>
        <taxon>Fungi</taxon>
        <taxon>Dikarya</taxon>
        <taxon>Basidiomycota</taxon>
        <taxon>Pucciniomycotina</taxon>
        <taxon>Pucciniomycetes</taxon>
        <taxon>Pucciniales</taxon>
        <taxon>Sphaerophragmiaceae</taxon>
        <taxon>Austropuccinia</taxon>
    </lineage>
</organism>
<sequence length="409" mass="47707">MSPVNLRNPVIPRNQPQDRGGLSRTRRPQEDTLDTQVDGKTLREIIPTLQFTFQFNRNLKQEDFKDMDQVLQLHQRLKDLFQRSMDNKRFNLALQWAELGESFQKIWLKEIDFNTLCYRRTADPDRANSESFRLTRGRPNQLSSGFTPLRNQKISVQESPFFTIPGSFHQKTRIQGQKQDLFQPKAERVRTNDPEAVGLSERSTQEPEIVGNTIRISSPNNRNITPTQNEHSVVTPESSLKGDALWLQMSQFAEKTQKQFVELQDSHERMKTLTASMDKIVKTLQEGHAQLIKASEETNKRLNQIFEEQSHCKRDRDCLDQDLRQLFIVYQNMNPQPQGHVWDNPCPQEDIKPDAFMENKIRSPSQYQDGENMFYSEKEALKKLPEASSWAKFSGTGEYDHMKLIDYID</sequence>
<reference evidence="2" key="1">
    <citation type="submission" date="2021-03" db="EMBL/GenBank/DDBJ databases">
        <title>Draft genome sequence of rust myrtle Austropuccinia psidii MF-1, a brazilian biotype.</title>
        <authorList>
            <person name="Quecine M.C."/>
            <person name="Pachon D.M.R."/>
            <person name="Bonatelli M.L."/>
            <person name="Correr F.H."/>
            <person name="Franceschini L.M."/>
            <person name="Leite T.F."/>
            <person name="Margarido G.R.A."/>
            <person name="Almeida C.A."/>
            <person name="Ferrarezi J.A."/>
            <person name="Labate C.A."/>
        </authorList>
    </citation>
    <scope>NUCLEOTIDE SEQUENCE</scope>
    <source>
        <strain evidence="2">MF-1</strain>
    </source>
</reference>
<evidence type="ECO:0000313" key="3">
    <source>
        <dbReference type="Proteomes" id="UP000765509"/>
    </source>
</evidence>
<name>A0A9Q3F4P8_9BASI</name>
<gene>
    <name evidence="2" type="ORF">O181_073298</name>
</gene>
<comment type="caution">
    <text evidence="2">The sequence shown here is derived from an EMBL/GenBank/DDBJ whole genome shotgun (WGS) entry which is preliminary data.</text>
</comment>
<dbReference type="EMBL" id="AVOT02038659">
    <property type="protein sequence ID" value="MBW0533583.1"/>
    <property type="molecule type" value="Genomic_DNA"/>
</dbReference>
<dbReference type="Proteomes" id="UP000765509">
    <property type="component" value="Unassembled WGS sequence"/>
</dbReference>